<dbReference type="Proteomes" id="UP000198598">
    <property type="component" value="Unassembled WGS sequence"/>
</dbReference>
<dbReference type="GO" id="GO:0008081">
    <property type="term" value="F:phosphoric diester hydrolase activity"/>
    <property type="evidence" value="ECO:0007669"/>
    <property type="project" value="InterPro"/>
</dbReference>
<dbReference type="AlphaFoldDB" id="A0A1I1M2P9"/>
<dbReference type="RefSeq" id="WP_093824409.1">
    <property type="nucleotide sequence ID" value="NZ_FOLQ01000002.1"/>
</dbReference>
<dbReference type="Gene3D" id="3.20.20.190">
    <property type="entry name" value="Phosphatidylinositol (PI) phosphodiesterase"/>
    <property type="match status" value="1"/>
</dbReference>
<dbReference type="EMBL" id="FOLQ01000002">
    <property type="protein sequence ID" value="SFC79326.1"/>
    <property type="molecule type" value="Genomic_DNA"/>
</dbReference>
<proteinExistence type="predicted"/>
<dbReference type="Pfam" id="PF03009">
    <property type="entry name" value="GDPD"/>
    <property type="match status" value="1"/>
</dbReference>
<dbReference type="GO" id="GO:0006629">
    <property type="term" value="P:lipid metabolic process"/>
    <property type="evidence" value="ECO:0007669"/>
    <property type="project" value="InterPro"/>
</dbReference>
<dbReference type="CDD" id="cd08566">
    <property type="entry name" value="GDPD_AtGDE_like"/>
    <property type="match status" value="1"/>
</dbReference>
<evidence type="ECO:0000259" key="1">
    <source>
        <dbReference type="PROSITE" id="PS51704"/>
    </source>
</evidence>
<accession>A0A1I1M2P9</accession>
<evidence type="ECO:0000313" key="3">
    <source>
        <dbReference type="Proteomes" id="UP000198598"/>
    </source>
</evidence>
<dbReference type="PROSITE" id="PS51704">
    <property type="entry name" value="GP_PDE"/>
    <property type="match status" value="1"/>
</dbReference>
<dbReference type="PANTHER" id="PTHR46211:SF14">
    <property type="entry name" value="GLYCEROPHOSPHODIESTER PHOSPHODIESTERASE"/>
    <property type="match status" value="1"/>
</dbReference>
<dbReference type="InterPro" id="IPR030395">
    <property type="entry name" value="GP_PDE_dom"/>
</dbReference>
<organism evidence="2 3">
    <name type="scientific">Spirosoma endophyticum</name>
    <dbReference type="NCBI Taxonomy" id="662367"/>
    <lineage>
        <taxon>Bacteria</taxon>
        <taxon>Pseudomonadati</taxon>
        <taxon>Bacteroidota</taxon>
        <taxon>Cytophagia</taxon>
        <taxon>Cytophagales</taxon>
        <taxon>Cytophagaceae</taxon>
        <taxon>Spirosoma</taxon>
    </lineage>
</organism>
<reference evidence="2 3" key="1">
    <citation type="submission" date="2016-10" db="EMBL/GenBank/DDBJ databases">
        <authorList>
            <person name="de Groot N.N."/>
        </authorList>
    </citation>
    <scope>NUCLEOTIDE SEQUENCE [LARGE SCALE GENOMIC DNA]</scope>
    <source>
        <strain evidence="2 3">DSM 26130</strain>
    </source>
</reference>
<dbReference type="PANTHER" id="PTHR46211">
    <property type="entry name" value="GLYCEROPHOSPHORYL DIESTER PHOSPHODIESTERASE"/>
    <property type="match status" value="1"/>
</dbReference>
<protein>
    <submittedName>
        <fullName evidence="2">Glycerophosphoryl diester phosphodiesterase</fullName>
    </submittedName>
</protein>
<dbReference type="InterPro" id="IPR017946">
    <property type="entry name" value="PLC-like_Pdiesterase_TIM-brl"/>
</dbReference>
<evidence type="ECO:0000313" key="2">
    <source>
        <dbReference type="EMBL" id="SFC79326.1"/>
    </source>
</evidence>
<name>A0A1I1M2P9_9BACT</name>
<dbReference type="SUPFAM" id="SSF51695">
    <property type="entry name" value="PLC-like phosphodiesterases"/>
    <property type="match status" value="1"/>
</dbReference>
<feature type="domain" description="GP-PDE" evidence="1">
    <location>
        <begin position="44"/>
        <end position="281"/>
    </location>
</feature>
<dbReference type="PROSITE" id="PS50007">
    <property type="entry name" value="PIPLC_X_DOMAIN"/>
    <property type="match status" value="1"/>
</dbReference>
<gene>
    <name evidence="2" type="ORF">SAMN05216167_102427</name>
</gene>
<sequence length="284" mass="31341">MHGSIKYVACSFVIGCLAAQITTYGQSPDSLGYYRTKLTAHHKMGVSAHRGSSEIAPENTLATFRAVLQLQVDYIEIDVRTTKDGQLIILHDATLNRTTNGTGSLKEQTLAELKKLSAAQGYDEQFQKEQIPTLEEVCQLLANWNTNHTGKTNLYVDCKDVAPAPLVAILSNYGLLNDAVFYGSDEMLLALQKAAPTAKLMPGLKKIDTLTDKINKLHPYAFDVSWPALNESLVGQLHQQRIKVFSDLLDGYDLPTQYAKAAQLGIDVIQTDHVLSVYRTLTTK</sequence>
<dbReference type="OrthoDB" id="384721at2"/>
<dbReference type="STRING" id="662367.SAMN05216167_102427"/>
<keyword evidence="3" id="KW-1185">Reference proteome</keyword>